<comment type="caution">
    <text evidence="1">The sequence shown here is derived from an EMBL/GenBank/DDBJ whole genome shotgun (WGS) entry which is preliminary data.</text>
</comment>
<gene>
    <name evidence="1" type="ORF">AS156_25800</name>
</gene>
<proteinExistence type="predicted"/>
<dbReference type="Proteomes" id="UP000057737">
    <property type="component" value="Unassembled WGS sequence"/>
</dbReference>
<reference evidence="1 2" key="1">
    <citation type="submission" date="2015-11" db="EMBL/GenBank/DDBJ databases">
        <title>Draft Genome Sequence of the Strain BR 10303 (Bradyrhizobium sp.) isolated from nodules of Centrolobium paraense.</title>
        <authorList>
            <person name="Zelli J.E."/>
            <person name="Simoes-Araujo J.L."/>
            <person name="Barauna A.C."/>
            <person name="Silva K."/>
        </authorList>
    </citation>
    <scope>NUCLEOTIDE SEQUENCE [LARGE SCALE GENOMIC DNA]</scope>
    <source>
        <strain evidence="1 2">BR 10303</strain>
    </source>
</reference>
<accession>A0A109K5T5</accession>
<organism evidence="1 2">
    <name type="scientific">Bradyrhizobium macuxiense</name>
    <dbReference type="NCBI Taxonomy" id="1755647"/>
    <lineage>
        <taxon>Bacteria</taxon>
        <taxon>Pseudomonadati</taxon>
        <taxon>Pseudomonadota</taxon>
        <taxon>Alphaproteobacteria</taxon>
        <taxon>Hyphomicrobiales</taxon>
        <taxon>Nitrobacteraceae</taxon>
        <taxon>Bradyrhizobium</taxon>
    </lineage>
</organism>
<dbReference type="EMBL" id="LNCU01000008">
    <property type="protein sequence ID" value="KWV61118.1"/>
    <property type="molecule type" value="Genomic_DNA"/>
</dbReference>
<evidence type="ECO:0000313" key="2">
    <source>
        <dbReference type="Proteomes" id="UP000057737"/>
    </source>
</evidence>
<keyword evidence="2" id="KW-1185">Reference proteome</keyword>
<sequence>MSSPKGVQIVNTLGAAHKPPLRKVEIIHVPTPSLMLNTSNSSHSEMDADDYYLDDDVPEVDEEAIRAATEQWDREHPMTTHETAIAARRDEAKSYIEYRKQTNHPNEEVVK</sequence>
<name>A0A109K5T5_9BRAD</name>
<evidence type="ECO:0000313" key="1">
    <source>
        <dbReference type="EMBL" id="KWV61118.1"/>
    </source>
</evidence>
<protein>
    <submittedName>
        <fullName evidence="1">Uncharacterized protein</fullName>
    </submittedName>
</protein>
<dbReference type="AlphaFoldDB" id="A0A109K5T5"/>